<dbReference type="EMBL" id="GISG01147711">
    <property type="protein sequence ID" value="MBA4646714.1"/>
    <property type="molecule type" value="Transcribed_RNA"/>
</dbReference>
<sequence>MFTPSQASRLRARKSKSEEALSRPDVGSSRNKSEGSMTISKPTFTRLRWPPEIPRFSTVPTKESRTSCSPRFSITLSTIRILSSFLKSDANLHRALNHKFSSTVKFPCTISSWGIKPVIFLYDDIGSLSPFMKMKPVALHPVVWPVKAERNDVFPAPEGPITAVIRPGTIFPLRHLRRYFRFCFS</sequence>
<reference evidence="2" key="2">
    <citation type="submission" date="2020-07" db="EMBL/GenBank/DDBJ databases">
        <authorList>
            <person name="Vera ALvarez R."/>
            <person name="Arias-Moreno D.M."/>
            <person name="Jimenez-Jacinto V."/>
            <person name="Jimenez-Bremont J.F."/>
            <person name="Swaminathan K."/>
            <person name="Moose S.P."/>
            <person name="Guerrero-Gonzalez M.L."/>
            <person name="Marino-Ramirez L."/>
            <person name="Landsman D."/>
            <person name="Rodriguez-Kessler M."/>
            <person name="Delgado-Sanchez P."/>
        </authorList>
    </citation>
    <scope>NUCLEOTIDE SEQUENCE</scope>
    <source>
        <tissue evidence="2">Cladode</tissue>
    </source>
</reference>
<accession>A0A7C8ZMD5</accession>
<feature type="region of interest" description="Disordered" evidence="1">
    <location>
        <begin position="1"/>
        <end position="41"/>
    </location>
</feature>
<evidence type="ECO:0000313" key="2">
    <source>
        <dbReference type="EMBL" id="MBA4646714.1"/>
    </source>
</evidence>
<reference evidence="2" key="1">
    <citation type="journal article" date="2013" name="J. Plant Res.">
        <title>Effect of fungi and light on seed germination of three Opuntia species from semiarid lands of central Mexico.</title>
        <authorList>
            <person name="Delgado-Sanchez P."/>
            <person name="Jimenez-Bremont J.F."/>
            <person name="Guerrero-Gonzalez Mde L."/>
            <person name="Flores J."/>
        </authorList>
    </citation>
    <scope>NUCLEOTIDE SEQUENCE</scope>
    <source>
        <tissue evidence="2">Cladode</tissue>
    </source>
</reference>
<organism evidence="2">
    <name type="scientific">Opuntia streptacantha</name>
    <name type="common">Prickly pear cactus</name>
    <name type="synonym">Opuntia cardona</name>
    <dbReference type="NCBI Taxonomy" id="393608"/>
    <lineage>
        <taxon>Eukaryota</taxon>
        <taxon>Viridiplantae</taxon>
        <taxon>Streptophyta</taxon>
        <taxon>Embryophyta</taxon>
        <taxon>Tracheophyta</taxon>
        <taxon>Spermatophyta</taxon>
        <taxon>Magnoliopsida</taxon>
        <taxon>eudicotyledons</taxon>
        <taxon>Gunneridae</taxon>
        <taxon>Pentapetalae</taxon>
        <taxon>Caryophyllales</taxon>
        <taxon>Cactineae</taxon>
        <taxon>Cactaceae</taxon>
        <taxon>Opuntioideae</taxon>
        <taxon>Opuntia</taxon>
    </lineage>
</organism>
<feature type="compositionally biased region" description="Polar residues" evidence="1">
    <location>
        <begin position="28"/>
        <end position="41"/>
    </location>
</feature>
<protein>
    <submittedName>
        <fullName evidence="2">Uncharacterized protein</fullName>
    </submittedName>
</protein>
<proteinExistence type="predicted"/>
<dbReference type="AlphaFoldDB" id="A0A7C8ZMD5"/>
<evidence type="ECO:0000256" key="1">
    <source>
        <dbReference type="SAM" id="MobiDB-lite"/>
    </source>
</evidence>
<name>A0A7C8ZMD5_OPUST</name>